<keyword evidence="2" id="KW-1185">Reference proteome</keyword>
<accession>A0ABW7B8V9</accession>
<dbReference type="Gene3D" id="3.40.1760.10">
    <property type="entry name" value="YfbM-like super family"/>
    <property type="match status" value="1"/>
</dbReference>
<comment type="caution">
    <text evidence="1">The sequence shown here is derived from an EMBL/GenBank/DDBJ whole genome shotgun (WGS) entry which is preliminary data.</text>
</comment>
<reference evidence="1 2" key="1">
    <citation type="submission" date="2024-10" db="EMBL/GenBank/DDBJ databases">
        <title>The Natural Products Discovery Center: Release of the First 8490 Sequenced Strains for Exploring Actinobacteria Biosynthetic Diversity.</title>
        <authorList>
            <person name="Kalkreuter E."/>
            <person name="Kautsar S.A."/>
            <person name="Yang D."/>
            <person name="Bader C.D."/>
            <person name="Teijaro C.N."/>
            <person name="Fluegel L."/>
            <person name="Davis C.M."/>
            <person name="Simpson J.R."/>
            <person name="Lauterbach L."/>
            <person name="Steele A.D."/>
            <person name="Gui C."/>
            <person name="Meng S."/>
            <person name="Li G."/>
            <person name="Viehrig K."/>
            <person name="Ye F."/>
            <person name="Su P."/>
            <person name="Kiefer A.F."/>
            <person name="Nichols A."/>
            <person name="Cepeda A.J."/>
            <person name="Yan W."/>
            <person name="Fan B."/>
            <person name="Jiang Y."/>
            <person name="Adhikari A."/>
            <person name="Zheng C.-J."/>
            <person name="Schuster L."/>
            <person name="Cowan T.M."/>
            <person name="Smanski M.J."/>
            <person name="Chevrette M.G."/>
            <person name="De Carvalho L.P.S."/>
            <person name="Shen B."/>
        </authorList>
    </citation>
    <scope>NUCLEOTIDE SEQUENCE [LARGE SCALE GENOMIC DNA]</scope>
    <source>
        <strain evidence="1 2">NPDC048320</strain>
    </source>
</reference>
<evidence type="ECO:0000313" key="2">
    <source>
        <dbReference type="Proteomes" id="UP001604267"/>
    </source>
</evidence>
<evidence type="ECO:0000313" key="1">
    <source>
        <dbReference type="EMBL" id="MFG3013620.1"/>
    </source>
</evidence>
<gene>
    <name evidence="1" type="ORF">ACGFZB_24815</name>
</gene>
<dbReference type="InterPro" id="IPR015068">
    <property type="entry name" value="DUF1877"/>
</dbReference>
<dbReference type="Pfam" id="PF08974">
    <property type="entry name" value="DUF1877"/>
    <property type="match status" value="1"/>
</dbReference>
<dbReference type="EMBL" id="JBICYV010000012">
    <property type="protein sequence ID" value="MFG3013620.1"/>
    <property type="molecule type" value="Genomic_DNA"/>
</dbReference>
<dbReference type="Proteomes" id="UP001604267">
    <property type="component" value="Unassembled WGS sequence"/>
</dbReference>
<organism evidence="1 2">
    <name type="scientific">Streptomyces cinerochromogenes</name>
    <dbReference type="NCBI Taxonomy" id="66422"/>
    <lineage>
        <taxon>Bacteria</taxon>
        <taxon>Bacillati</taxon>
        <taxon>Actinomycetota</taxon>
        <taxon>Actinomycetes</taxon>
        <taxon>Kitasatosporales</taxon>
        <taxon>Streptomycetaceae</taxon>
        <taxon>Streptomyces</taxon>
    </lineage>
</organism>
<dbReference type="InterPro" id="IPR035944">
    <property type="entry name" value="YfbM-like_sf"/>
</dbReference>
<dbReference type="RefSeq" id="WP_392819578.1">
    <property type="nucleotide sequence ID" value="NZ_JBICYV010000012.1"/>
</dbReference>
<name>A0ABW7B8V9_9ACTN</name>
<protein>
    <submittedName>
        <fullName evidence="1">DUF1877 family protein</fullName>
    </submittedName>
</protein>
<proteinExistence type="predicted"/>
<dbReference type="SUPFAM" id="SSF111069">
    <property type="entry name" value="Hypothetical protein yfbM"/>
    <property type="match status" value="1"/>
</dbReference>
<sequence>MSIYLHFRAVAESEIRDDHTWLAAFMSNAWEDHVDEYAAGVACSINKGWDSVNDLYAAADSLDTDADEPWILPIYGGRPVPHSADADPSDPPLMLLEPPGVSQAAQFLATVSFDELWNVVGARFSSLGWTRQELLDHHRDLQGFYGRAASAGHAVVKAVWA</sequence>